<dbReference type="CDD" id="cd00462">
    <property type="entry name" value="PTH"/>
    <property type="match status" value="1"/>
</dbReference>
<comment type="function">
    <text evidence="7">Catalyzes the release of premature peptidyl moieties from peptidyl-tRNA molecules trapped in stalled 50S ribosomal subunits, and thus maintains levels of free tRNAs and 50S ribosomes.</text>
</comment>
<dbReference type="GO" id="GO:0004045">
    <property type="term" value="F:peptidyl-tRNA hydrolase activity"/>
    <property type="evidence" value="ECO:0007669"/>
    <property type="project" value="UniProtKB-UniRule"/>
</dbReference>
<sequence>MIATRRLEYCVLLPWVVCPRQLRVKTSSVTSEIKLIVGLGNPGPEYAKTRHNAGAWYVEQLARWHNVSLREEPKFFGHTARILVEGQDVRLLIPNTYMNLSGKAVAALARFYQIEPEAMLVAHDELDLPPGIAKFKQGGGHGGHNGLKDIIAKMGNNNNFFRLRLGIGHPGSKEQVAGFVLTKAPSSEQSLIDAALDESLRATDILFKQDMTKAMNRLHSFKAEKV</sequence>
<evidence type="ECO:0000256" key="6">
    <source>
        <dbReference type="ARBA" id="ARBA00050038"/>
    </source>
</evidence>
<feature type="site" description="Discriminates between blocked and unblocked aminoacyl-tRNA" evidence="7">
    <location>
        <position position="41"/>
    </location>
</feature>
<keyword evidence="2 7" id="KW-0820">tRNA-binding</keyword>
<dbReference type="NCBIfam" id="TIGR00447">
    <property type="entry name" value="pth"/>
    <property type="match status" value="1"/>
</dbReference>
<feature type="binding site" evidence="7">
    <location>
        <position position="99"/>
    </location>
    <ligand>
        <name>tRNA</name>
        <dbReference type="ChEBI" id="CHEBI:17843"/>
    </ligand>
</feature>
<dbReference type="HAMAP" id="MF_00083">
    <property type="entry name" value="Pept_tRNA_hydro_bact"/>
    <property type="match status" value="1"/>
</dbReference>
<evidence type="ECO:0000313" key="10">
    <source>
        <dbReference type="EMBL" id="BBR40727.1"/>
    </source>
</evidence>
<evidence type="ECO:0000256" key="7">
    <source>
        <dbReference type="HAMAP-Rule" id="MF_00083"/>
    </source>
</evidence>
<evidence type="ECO:0000256" key="4">
    <source>
        <dbReference type="ARBA" id="ARBA00022884"/>
    </source>
</evidence>
<feature type="site" description="Stabilizes the basic form of H active site to accept a proton" evidence="7">
    <location>
        <position position="124"/>
    </location>
</feature>
<dbReference type="AlphaFoldDB" id="A0A6S5BUB8"/>
<keyword evidence="3 7" id="KW-0378">Hydrolase</keyword>
<comment type="subunit">
    <text evidence="7">Monomer.</text>
</comment>
<feature type="binding site" evidence="7">
    <location>
        <position position="97"/>
    </location>
    <ligand>
        <name>tRNA</name>
        <dbReference type="ChEBI" id="CHEBI:17843"/>
    </ligand>
</feature>
<dbReference type="Gene3D" id="3.40.50.1470">
    <property type="entry name" value="Peptidyl-tRNA hydrolase"/>
    <property type="match status" value="1"/>
</dbReference>
<evidence type="ECO:0000256" key="2">
    <source>
        <dbReference type="ARBA" id="ARBA00022555"/>
    </source>
</evidence>
<gene>
    <name evidence="7 10" type="primary">pth</name>
    <name evidence="10" type="ORF">WP3W19E03_32520</name>
</gene>
<feature type="binding site" evidence="7">
    <location>
        <position position="46"/>
    </location>
    <ligand>
        <name>tRNA</name>
        <dbReference type="ChEBI" id="CHEBI:17843"/>
    </ligand>
</feature>
<dbReference type="PROSITE" id="PS01195">
    <property type="entry name" value="PEPT_TRNA_HYDROL_1"/>
    <property type="match status" value="1"/>
</dbReference>
<evidence type="ECO:0000256" key="9">
    <source>
        <dbReference type="RuleBase" id="RU004320"/>
    </source>
</evidence>
<dbReference type="GO" id="GO:0072344">
    <property type="term" value="P:rescue of stalled ribosome"/>
    <property type="evidence" value="ECO:0007669"/>
    <property type="project" value="UniProtKB-UniRule"/>
</dbReference>
<evidence type="ECO:0000256" key="5">
    <source>
        <dbReference type="ARBA" id="ARBA00038063"/>
    </source>
</evidence>
<dbReference type="PANTHER" id="PTHR17224">
    <property type="entry name" value="PEPTIDYL-TRNA HYDROLASE"/>
    <property type="match status" value="1"/>
</dbReference>
<keyword evidence="4 7" id="KW-0694">RNA-binding</keyword>
<organism evidence="10 11">
    <name type="scientific">Aeromonas veronii</name>
    <dbReference type="NCBI Taxonomy" id="654"/>
    <lineage>
        <taxon>Bacteria</taxon>
        <taxon>Pseudomonadati</taxon>
        <taxon>Pseudomonadota</taxon>
        <taxon>Gammaproteobacteria</taxon>
        <taxon>Aeromonadales</taxon>
        <taxon>Aeromonadaceae</taxon>
        <taxon>Aeromonas</taxon>
    </lineage>
</organism>
<dbReference type="PANTHER" id="PTHR17224:SF1">
    <property type="entry name" value="PEPTIDYL-TRNA HYDROLASE"/>
    <property type="match status" value="1"/>
</dbReference>
<dbReference type="InterPro" id="IPR018171">
    <property type="entry name" value="Pept_tRNA_hydro_CS"/>
</dbReference>
<dbReference type="GO" id="GO:0000049">
    <property type="term" value="F:tRNA binding"/>
    <property type="evidence" value="ECO:0007669"/>
    <property type="project" value="UniProtKB-UniRule"/>
</dbReference>
<reference evidence="10 11" key="1">
    <citation type="submission" date="2019-12" db="EMBL/GenBank/DDBJ databases">
        <title>complete genome sequences of Aeromonas veronii str. WP3-W19-ESBL-03 isolated from wastewater treatment plant effluent.</title>
        <authorList>
            <person name="Sekizuka T."/>
            <person name="Itokawa K."/>
            <person name="Yatsu K."/>
            <person name="Inamine Y."/>
            <person name="Kuroda M."/>
        </authorList>
    </citation>
    <scope>NUCLEOTIDE SEQUENCE [LARGE SCALE GENOMIC DNA]</scope>
    <source>
        <strain evidence="10 11">WP3-W19-ESBL-03</strain>
    </source>
</reference>
<comment type="catalytic activity">
    <reaction evidence="7 8">
        <text>an N-acyl-L-alpha-aminoacyl-tRNA + H2O = an N-acyl-L-amino acid + a tRNA + H(+)</text>
        <dbReference type="Rhea" id="RHEA:54448"/>
        <dbReference type="Rhea" id="RHEA-COMP:10123"/>
        <dbReference type="Rhea" id="RHEA-COMP:13883"/>
        <dbReference type="ChEBI" id="CHEBI:15377"/>
        <dbReference type="ChEBI" id="CHEBI:15378"/>
        <dbReference type="ChEBI" id="CHEBI:59874"/>
        <dbReference type="ChEBI" id="CHEBI:78442"/>
        <dbReference type="ChEBI" id="CHEBI:138191"/>
        <dbReference type="EC" id="3.1.1.29"/>
    </reaction>
</comment>
<dbReference type="InterPro" id="IPR001328">
    <property type="entry name" value="Pept_tRNA_hydro"/>
</dbReference>
<evidence type="ECO:0000313" key="11">
    <source>
        <dbReference type="Proteomes" id="UP000515442"/>
    </source>
</evidence>
<comment type="subcellular location">
    <subcellularLocation>
        <location evidence="7">Cytoplasm</location>
    </subcellularLocation>
</comment>
<dbReference type="SUPFAM" id="SSF53178">
    <property type="entry name" value="Peptidyl-tRNA hydrolase-like"/>
    <property type="match status" value="1"/>
</dbReference>
<dbReference type="EMBL" id="AP022038">
    <property type="protein sequence ID" value="BBR40727.1"/>
    <property type="molecule type" value="Genomic_DNA"/>
</dbReference>
<dbReference type="Pfam" id="PF01195">
    <property type="entry name" value="Pept_tRNA_hydro"/>
    <property type="match status" value="1"/>
</dbReference>
<proteinExistence type="inferred from homology"/>
<comment type="function">
    <text evidence="7">Hydrolyzes ribosome-free peptidyl-tRNAs (with 1 or more amino acids incorporated), which drop off the ribosome during protein synthesis, or as a result of ribosome stalling.</text>
</comment>
<comment type="similarity">
    <text evidence="5 7 9">Belongs to the PTH family.</text>
</comment>
<feature type="binding site" evidence="7">
    <location>
        <position position="145"/>
    </location>
    <ligand>
        <name>tRNA</name>
        <dbReference type="ChEBI" id="CHEBI:17843"/>
    </ligand>
</feature>
<accession>A0A6S5BUB8</accession>
<evidence type="ECO:0000256" key="3">
    <source>
        <dbReference type="ARBA" id="ARBA00022801"/>
    </source>
</evidence>
<dbReference type="Proteomes" id="UP000515442">
    <property type="component" value="Chromosome"/>
</dbReference>
<dbReference type="FunFam" id="3.40.50.1470:FF:000001">
    <property type="entry name" value="Peptidyl-tRNA hydrolase"/>
    <property type="match status" value="1"/>
</dbReference>
<protein>
    <recommendedName>
        <fullName evidence="6 7">Peptidyl-tRNA hydrolase</fullName>
        <shortName evidence="7">Pth</shortName>
        <ecNumber evidence="1 7">3.1.1.29</ecNumber>
    </recommendedName>
</protein>
<keyword evidence="7" id="KW-0963">Cytoplasm</keyword>
<dbReference type="EC" id="3.1.1.29" evidence="1 7"/>
<evidence type="ECO:0000256" key="8">
    <source>
        <dbReference type="RuleBase" id="RU000673"/>
    </source>
</evidence>
<feature type="active site" description="Proton acceptor" evidence="7">
    <location>
        <position position="51"/>
    </location>
</feature>
<dbReference type="GO" id="GO:0006515">
    <property type="term" value="P:protein quality control for misfolded or incompletely synthesized proteins"/>
    <property type="evidence" value="ECO:0007669"/>
    <property type="project" value="UniProtKB-UniRule"/>
</dbReference>
<dbReference type="GO" id="GO:0005737">
    <property type="term" value="C:cytoplasm"/>
    <property type="evidence" value="ECO:0007669"/>
    <property type="project" value="UniProtKB-SubCell"/>
</dbReference>
<dbReference type="PROSITE" id="PS01196">
    <property type="entry name" value="PEPT_TRNA_HYDROL_2"/>
    <property type="match status" value="1"/>
</dbReference>
<name>A0A6S5BUB8_AERVE</name>
<dbReference type="InterPro" id="IPR036416">
    <property type="entry name" value="Pept_tRNA_hydro_sf"/>
</dbReference>
<evidence type="ECO:0000256" key="1">
    <source>
        <dbReference type="ARBA" id="ARBA00013260"/>
    </source>
</evidence>